<feature type="domain" description="Gfo/Idh/MocA-like oxidoreductase N-terminal" evidence="3">
    <location>
        <begin position="45"/>
        <end position="109"/>
    </location>
</feature>
<dbReference type="InterPro" id="IPR055170">
    <property type="entry name" value="GFO_IDH_MocA-like_dom"/>
</dbReference>
<name>A0A6J6IIC0_9ZZZZ</name>
<evidence type="ECO:0000256" key="2">
    <source>
        <dbReference type="ARBA" id="ARBA00023002"/>
    </source>
</evidence>
<proteinExistence type="inferred from homology"/>
<dbReference type="InterPro" id="IPR036291">
    <property type="entry name" value="NAD(P)-bd_dom_sf"/>
</dbReference>
<evidence type="ECO:0000256" key="1">
    <source>
        <dbReference type="ARBA" id="ARBA00010928"/>
    </source>
</evidence>
<protein>
    <submittedName>
        <fullName evidence="5">Unannotated protein</fullName>
    </submittedName>
</protein>
<dbReference type="Pfam" id="PF22725">
    <property type="entry name" value="GFO_IDH_MocA_C3"/>
    <property type="match status" value="1"/>
</dbReference>
<evidence type="ECO:0000259" key="3">
    <source>
        <dbReference type="Pfam" id="PF01408"/>
    </source>
</evidence>
<dbReference type="GO" id="GO:0000166">
    <property type="term" value="F:nucleotide binding"/>
    <property type="evidence" value="ECO:0007669"/>
    <property type="project" value="InterPro"/>
</dbReference>
<feature type="domain" description="GFO/IDH/MocA-like oxidoreductase" evidence="4">
    <location>
        <begin position="122"/>
        <end position="240"/>
    </location>
</feature>
<dbReference type="InterPro" id="IPR000683">
    <property type="entry name" value="Gfo/Idh/MocA-like_OxRdtase_N"/>
</dbReference>
<dbReference type="PANTHER" id="PTHR22604">
    <property type="entry name" value="OXIDOREDUCTASES"/>
    <property type="match status" value="1"/>
</dbReference>
<dbReference type="SUPFAM" id="SSF55347">
    <property type="entry name" value="Glyceraldehyde-3-phosphate dehydrogenase-like, C-terminal domain"/>
    <property type="match status" value="1"/>
</dbReference>
<sequence>MGEPLTIGILGANSWIANAAVIPAINECPNATLGASGARSGPIGYPDVLSDPDVDAVYIALANGEHLEWVERAAEAGKHVLCEKPLAISSGDARRMFAACDAAGVLLAEAYMTPFHPLSIALAAVIDSGDLGEIRHVASQFTFPLALPEAGTEINYRWLTEQGGGALLDVGIYCLDPVQRILGSDELRIEAQVVSAETGIDLTTSAWLRNSSGITASVLTSFELPENQALQIDGTAGSLRVDRPFTPGTDGSIFGITRPDGSRDEYRIEGANCYALMIGAFVESVRGSKPWTRSSDDVLSTIGLCESIADAGRETK</sequence>
<accession>A0A6J6IIC0</accession>
<dbReference type="EMBL" id="CAEZUP010000131">
    <property type="protein sequence ID" value="CAB4624179.1"/>
    <property type="molecule type" value="Genomic_DNA"/>
</dbReference>
<dbReference type="Gene3D" id="3.40.50.720">
    <property type="entry name" value="NAD(P)-binding Rossmann-like Domain"/>
    <property type="match status" value="1"/>
</dbReference>
<evidence type="ECO:0000313" key="5">
    <source>
        <dbReference type="EMBL" id="CAB4624179.1"/>
    </source>
</evidence>
<dbReference type="AlphaFoldDB" id="A0A6J6IIC0"/>
<organism evidence="5">
    <name type="scientific">freshwater metagenome</name>
    <dbReference type="NCBI Taxonomy" id="449393"/>
    <lineage>
        <taxon>unclassified sequences</taxon>
        <taxon>metagenomes</taxon>
        <taxon>ecological metagenomes</taxon>
    </lineage>
</organism>
<comment type="similarity">
    <text evidence="1">Belongs to the Gfo/Idh/MocA family.</text>
</comment>
<keyword evidence="2" id="KW-0560">Oxidoreductase</keyword>
<dbReference type="Pfam" id="PF01408">
    <property type="entry name" value="GFO_IDH_MocA"/>
    <property type="match status" value="1"/>
</dbReference>
<dbReference type="Gene3D" id="3.30.360.10">
    <property type="entry name" value="Dihydrodipicolinate Reductase, domain 2"/>
    <property type="match status" value="1"/>
</dbReference>
<dbReference type="InterPro" id="IPR050984">
    <property type="entry name" value="Gfo/Idh/MocA_domain"/>
</dbReference>
<dbReference type="SUPFAM" id="SSF51735">
    <property type="entry name" value="NAD(P)-binding Rossmann-fold domains"/>
    <property type="match status" value="1"/>
</dbReference>
<gene>
    <name evidence="5" type="ORF">UFOPK1835_02030</name>
</gene>
<dbReference type="PANTHER" id="PTHR22604:SF105">
    <property type="entry name" value="TRANS-1,2-DIHYDROBENZENE-1,2-DIOL DEHYDROGENASE"/>
    <property type="match status" value="1"/>
</dbReference>
<evidence type="ECO:0000259" key="4">
    <source>
        <dbReference type="Pfam" id="PF22725"/>
    </source>
</evidence>
<reference evidence="5" key="1">
    <citation type="submission" date="2020-05" db="EMBL/GenBank/DDBJ databases">
        <authorList>
            <person name="Chiriac C."/>
            <person name="Salcher M."/>
            <person name="Ghai R."/>
            <person name="Kavagutti S V."/>
        </authorList>
    </citation>
    <scope>NUCLEOTIDE SEQUENCE</scope>
</reference>
<dbReference type="GO" id="GO:0016491">
    <property type="term" value="F:oxidoreductase activity"/>
    <property type="evidence" value="ECO:0007669"/>
    <property type="project" value="UniProtKB-KW"/>
</dbReference>